<evidence type="ECO:0000256" key="2">
    <source>
        <dbReference type="ARBA" id="ARBA00022692"/>
    </source>
</evidence>
<organism evidence="6 7">
    <name type="scientific">Halarcobacter ebronensis</name>
    <dbReference type="NCBI Taxonomy" id="1462615"/>
    <lineage>
        <taxon>Bacteria</taxon>
        <taxon>Pseudomonadati</taxon>
        <taxon>Campylobacterota</taxon>
        <taxon>Epsilonproteobacteria</taxon>
        <taxon>Campylobacterales</taxon>
        <taxon>Arcobacteraceae</taxon>
        <taxon>Halarcobacter</taxon>
    </lineage>
</organism>
<evidence type="ECO:0000313" key="6">
    <source>
        <dbReference type="EMBL" id="RXJ68296.1"/>
    </source>
</evidence>
<dbReference type="Pfam" id="PF04610">
    <property type="entry name" value="TrbL"/>
    <property type="match status" value="1"/>
</dbReference>
<feature type="transmembrane region" description="Helical" evidence="5">
    <location>
        <begin position="242"/>
        <end position="261"/>
    </location>
</feature>
<evidence type="ECO:0000256" key="1">
    <source>
        <dbReference type="ARBA" id="ARBA00004141"/>
    </source>
</evidence>
<keyword evidence="2 5" id="KW-0812">Transmembrane</keyword>
<feature type="transmembrane region" description="Helical" evidence="5">
    <location>
        <begin position="35"/>
        <end position="54"/>
    </location>
</feature>
<dbReference type="GO" id="GO:0030255">
    <property type="term" value="P:protein secretion by the type IV secretion system"/>
    <property type="evidence" value="ECO:0007669"/>
    <property type="project" value="InterPro"/>
</dbReference>
<gene>
    <name evidence="6" type="ORF">CRV08_08580</name>
</gene>
<dbReference type="InterPro" id="IPR007688">
    <property type="entry name" value="Conjugal_tfr_TrbL/VirB6"/>
</dbReference>
<evidence type="ECO:0000256" key="3">
    <source>
        <dbReference type="ARBA" id="ARBA00022989"/>
    </source>
</evidence>
<comment type="caution">
    <text evidence="6">The sequence shown here is derived from an EMBL/GenBank/DDBJ whole genome shotgun (WGS) entry which is preliminary data.</text>
</comment>
<feature type="transmembrane region" description="Helical" evidence="5">
    <location>
        <begin position="145"/>
        <end position="166"/>
    </location>
</feature>
<feature type="transmembrane region" description="Helical" evidence="5">
    <location>
        <begin position="61"/>
        <end position="78"/>
    </location>
</feature>
<proteinExistence type="predicted"/>
<name>A0A4Q0YCZ4_9BACT</name>
<dbReference type="EMBL" id="PDKJ01000006">
    <property type="protein sequence ID" value="RXJ68296.1"/>
    <property type="molecule type" value="Genomic_DNA"/>
</dbReference>
<keyword evidence="3 5" id="KW-1133">Transmembrane helix</keyword>
<feature type="transmembrane region" description="Helical" evidence="5">
    <location>
        <begin position="202"/>
        <end position="222"/>
    </location>
</feature>
<evidence type="ECO:0000256" key="5">
    <source>
        <dbReference type="SAM" id="Phobius"/>
    </source>
</evidence>
<evidence type="ECO:0000313" key="7">
    <source>
        <dbReference type="Proteomes" id="UP000290172"/>
    </source>
</evidence>
<dbReference type="Proteomes" id="UP000290172">
    <property type="component" value="Unassembled WGS sequence"/>
</dbReference>
<sequence length="338" mass="37487">MINLFHLINGIFEKATQQITRGIYDVGASIFNNEFFTSVFALFILYVGFLIAFRKIQTEELAYKLVWTICIFSLVKAFMYDRYYYEMLVSFLNLPMSIFTEMISRVVHSANSDADIATLINVLYTASDNLTETILKEAGWSNISAYIYGFVVWVTSTFLILIILLTTVFSTFLAKVILALGTFIVPFMLIKKTEYIFYSWCKLYISVSLYVPFTVLFGLVAIETANLTMNISKTLETDFNNNIQLILALVVAQALTIVAIFKIPNIINQIIGSSNEGSSLTSGVGTVSAGATAVGAFSKFTGLNFVSKAAQSSVTKASSSIAKKSSEKWNDIRVKGGK</sequence>
<dbReference type="GO" id="GO:0016020">
    <property type="term" value="C:membrane"/>
    <property type="evidence" value="ECO:0007669"/>
    <property type="project" value="UniProtKB-SubCell"/>
</dbReference>
<keyword evidence="4 5" id="KW-0472">Membrane</keyword>
<protein>
    <submittedName>
        <fullName evidence="6">Conjugal transfer protein TrbL</fullName>
    </submittedName>
</protein>
<accession>A0A4Q0YCZ4</accession>
<dbReference type="RefSeq" id="WP_128981104.1">
    <property type="nucleotide sequence ID" value="NZ_PDKJ01000006.1"/>
</dbReference>
<dbReference type="AlphaFoldDB" id="A0A4Q0YCZ4"/>
<reference evidence="6 7" key="1">
    <citation type="submission" date="2017-10" db="EMBL/GenBank/DDBJ databases">
        <title>Genomics of the genus Arcobacter.</title>
        <authorList>
            <person name="Perez-Cataluna A."/>
            <person name="Figueras M.J."/>
        </authorList>
    </citation>
    <scope>NUCLEOTIDE SEQUENCE [LARGE SCALE GENOMIC DNA]</scope>
    <source>
        <strain evidence="6 7">CECT 8993</strain>
    </source>
</reference>
<feature type="transmembrane region" description="Helical" evidence="5">
    <location>
        <begin position="172"/>
        <end position="190"/>
    </location>
</feature>
<evidence type="ECO:0000256" key="4">
    <source>
        <dbReference type="ARBA" id="ARBA00023136"/>
    </source>
</evidence>
<comment type="subcellular location">
    <subcellularLocation>
        <location evidence="1">Membrane</location>
        <topology evidence="1">Multi-pass membrane protein</topology>
    </subcellularLocation>
</comment>